<sequence length="294" mass="33794">MTYQQEVYAWLSESDFDCIIQKDSGKLFASIAVIRSKKKILEIKLIETELWLMPFASDEYEAYLVDQQQLRHSGIVSVVLWEDLWKFKKKIVQSRISALLGKSTRIPGRLTYISRLHKKTSETFLERNHLQGSVSSKYRYGLYLPARYFRVLPDGFVSNGENQDLLVAVATFSNARIFAKNEKTFRSHELIRFSNLRNTTVVGGMDKLLSAFIKEFHPDDIMSYVDLEWSDGAGYTKLGFNKISAKPSMQLLLDPQTNERFSGKNIPENRQVIKITNAGNLKFVKTISKSNIEI</sequence>
<dbReference type="Proteomes" id="UP000294850">
    <property type="component" value="Unassembled WGS sequence"/>
</dbReference>
<evidence type="ECO:0000313" key="1">
    <source>
        <dbReference type="EMBL" id="TDE15684.1"/>
    </source>
</evidence>
<accession>A0A4R5DTF1</accession>
<proteinExistence type="predicted"/>
<dbReference type="OrthoDB" id="943693at2"/>
<evidence type="ECO:0000313" key="2">
    <source>
        <dbReference type="Proteomes" id="UP000294850"/>
    </source>
</evidence>
<dbReference type="RefSeq" id="WP_131958946.1">
    <property type="nucleotide sequence ID" value="NZ_SMFL01000004.1"/>
</dbReference>
<dbReference type="EMBL" id="SMFL01000004">
    <property type="protein sequence ID" value="TDE15684.1"/>
    <property type="molecule type" value="Genomic_DNA"/>
</dbReference>
<keyword evidence="2" id="KW-1185">Reference proteome</keyword>
<gene>
    <name evidence="1" type="ORF">E0F88_14405</name>
</gene>
<organism evidence="1 2">
    <name type="scientific">Dyadobacter psychrotolerans</name>
    <dbReference type="NCBI Taxonomy" id="2541721"/>
    <lineage>
        <taxon>Bacteria</taxon>
        <taxon>Pseudomonadati</taxon>
        <taxon>Bacteroidota</taxon>
        <taxon>Cytophagia</taxon>
        <taxon>Cytophagales</taxon>
        <taxon>Spirosomataceae</taxon>
        <taxon>Dyadobacter</taxon>
    </lineage>
</organism>
<reference evidence="1 2" key="1">
    <citation type="submission" date="2019-03" db="EMBL/GenBank/DDBJ databases">
        <title>Dyadobacter AR-3-6 sp. nov., isolated from arctic soil.</title>
        <authorList>
            <person name="Chaudhary D.K."/>
        </authorList>
    </citation>
    <scope>NUCLEOTIDE SEQUENCE [LARGE SCALE GENOMIC DNA]</scope>
    <source>
        <strain evidence="1 2">AR-3-6</strain>
    </source>
</reference>
<name>A0A4R5DTF1_9BACT</name>
<protein>
    <submittedName>
        <fullName evidence="1">Uncharacterized protein</fullName>
    </submittedName>
</protein>
<comment type="caution">
    <text evidence="1">The sequence shown here is derived from an EMBL/GenBank/DDBJ whole genome shotgun (WGS) entry which is preliminary data.</text>
</comment>
<dbReference type="AlphaFoldDB" id="A0A4R5DTF1"/>